<dbReference type="SUPFAM" id="SSF50249">
    <property type="entry name" value="Nucleic acid-binding proteins"/>
    <property type="match status" value="1"/>
</dbReference>
<feature type="compositionally biased region" description="Basic and acidic residues" evidence="1">
    <location>
        <begin position="77"/>
        <end position="108"/>
    </location>
</feature>
<name>A0A0D1YZA4_9EURO</name>
<feature type="region of interest" description="Disordered" evidence="1">
    <location>
        <begin position="52"/>
        <end position="108"/>
    </location>
</feature>
<feature type="compositionally biased region" description="Basic and acidic residues" evidence="1">
    <location>
        <begin position="216"/>
        <end position="225"/>
    </location>
</feature>
<dbReference type="Gene3D" id="2.30.30.30">
    <property type="match status" value="1"/>
</dbReference>
<dbReference type="GeneID" id="27328279"/>
<dbReference type="Gene3D" id="2.40.50.140">
    <property type="entry name" value="Nucleic acid-binding proteins"/>
    <property type="match status" value="1"/>
</dbReference>
<dbReference type="OrthoDB" id="9975114at2759"/>
<sequence>MRRSVVFFAVFCWARHACNPRVRDASSLVNLDFDARVPIPVSVFPSTYRSDAEASTEETTTTFTKVEADSRQQPSRVGREDTRFSREEVDITTRESNRPRREQTTRREEDVRIYEERDRRYPEVELRREKYRGPAEFTRNVDVDIDIDRRETRDHIDVGRPQQSYDTRAYETQLDITERDYRRRIDPTYDVEYERRRPVQADVTVQKEQITTTTTDTDRPRKMGYYDDEGQYHSFRRGVERAADRILHPFSGGHHHERDEVVITERDSGPAGGSSGPVRVRDGAIEQVRYVEPRFGGKGVPIQCHFIRIGDILLLQGRPSQVIRISMSSQTGQYRYLGVDLFTRQLHEESSFISNPAPSVVVQTMLGPVFKQYRVLDIRQDGLIVAMTETGDVKQGLSVVDQGGLFSRIERAFGEGCGSVRVLVINDGGREIVVDMKIIHGSRL</sequence>
<dbReference type="GO" id="GO:0003746">
    <property type="term" value="F:translation elongation factor activity"/>
    <property type="evidence" value="ECO:0007669"/>
    <property type="project" value="InterPro"/>
</dbReference>
<dbReference type="GO" id="GO:0003723">
    <property type="term" value="F:RNA binding"/>
    <property type="evidence" value="ECO:0007669"/>
    <property type="project" value="InterPro"/>
</dbReference>
<dbReference type="SUPFAM" id="SSF50104">
    <property type="entry name" value="Translation proteins SH3-like domain"/>
    <property type="match status" value="1"/>
</dbReference>
<dbReference type="CDD" id="cd04469">
    <property type="entry name" value="S1_Hex1"/>
    <property type="match status" value="1"/>
</dbReference>
<dbReference type="InterPro" id="IPR014722">
    <property type="entry name" value="Rib_uL2_dom2"/>
</dbReference>
<organism evidence="3 4">
    <name type="scientific">Exophiala spinifera</name>
    <dbReference type="NCBI Taxonomy" id="91928"/>
    <lineage>
        <taxon>Eukaryota</taxon>
        <taxon>Fungi</taxon>
        <taxon>Dikarya</taxon>
        <taxon>Ascomycota</taxon>
        <taxon>Pezizomycotina</taxon>
        <taxon>Eurotiomycetes</taxon>
        <taxon>Chaetothyriomycetidae</taxon>
        <taxon>Chaetothyriales</taxon>
        <taxon>Herpotrichiellaceae</taxon>
        <taxon>Exophiala</taxon>
    </lineage>
</organism>
<evidence type="ECO:0000313" key="4">
    <source>
        <dbReference type="Proteomes" id="UP000053328"/>
    </source>
</evidence>
<reference evidence="3 4" key="1">
    <citation type="submission" date="2015-01" db="EMBL/GenBank/DDBJ databases">
        <title>The Genome Sequence of Exophiala spinifera CBS89968.</title>
        <authorList>
            <consortium name="The Broad Institute Genomics Platform"/>
            <person name="Cuomo C."/>
            <person name="de Hoog S."/>
            <person name="Gorbushina A."/>
            <person name="Stielow B."/>
            <person name="Teixiera M."/>
            <person name="Abouelleil A."/>
            <person name="Chapman S.B."/>
            <person name="Priest M."/>
            <person name="Young S.K."/>
            <person name="Wortman J."/>
            <person name="Nusbaum C."/>
            <person name="Birren B."/>
        </authorList>
    </citation>
    <scope>NUCLEOTIDE SEQUENCE [LARGE SCALE GENOMIC DNA]</scope>
    <source>
        <strain evidence="3 4">CBS 89968</strain>
    </source>
</reference>
<dbReference type="Pfam" id="PF01287">
    <property type="entry name" value="eIF-5a"/>
    <property type="match status" value="1"/>
</dbReference>
<dbReference type="InterPro" id="IPR037318">
    <property type="entry name" value="Hex1_S1"/>
</dbReference>
<evidence type="ECO:0000313" key="3">
    <source>
        <dbReference type="EMBL" id="KIW20621.1"/>
    </source>
</evidence>
<keyword evidence="4" id="KW-1185">Reference proteome</keyword>
<dbReference type="VEuPathDB" id="FungiDB:PV08_01196"/>
<accession>A0A0D1YZA4</accession>
<protein>
    <submittedName>
        <fullName evidence="3">Woronin body major protein</fullName>
    </submittedName>
</protein>
<dbReference type="InterPro" id="IPR001884">
    <property type="entry name" value="IF5A-like"/>
</dbReference>
<dbReference type="STRING" id="91928.A0A0D1YZA4"/>
<dbReference type="InterPro" id="IPR020189">
    <property type="entry name" value="IF5A_C"/>
</dbReference>
<dbReference type="HOGENOM" id="CLU_021655_1_0_1"/>
<dbReference type="InterPro" id="IPR012340">
    <property type="entry name" value="NA-bd_OB-fold"/>
</dbReference>
<feature type="domain" description="Translation initiation factor 5A C-terminal" evidence="2">
    <location>
        <begin position="371"/>
        <end position="437"/>
    </location>
</feature>
<dbReference type="GO" id="GO:0045905">
    <property type="term" value="P:positive regulation of translational termination"/>
    <property type="evidence" value="ECO:0007669"/>
    <property type="project" value="InterPro"/>
</dbReference>
<dbReference type="Proteomes" id="UP000053328">
    <property type="component" value="Unassembled WGS sequence"/>
</dbReference>
<evidence type="ECO:0000259" key="2">
    <source>
        <dbReference type="Pfam" id="PF01287"/>
    </source>
</evidence>
<feature type="region of interest" description="Disordered" evidence="1">
    <location>
        <begin position="209"/>
        <end position="228"/>
    </location>
</feature>
<dbReference type="GO" id="GO:0045901">
    <property type="term" value="P:positive regulation of translational elongation"/>
    <property type="evidence" value="ECO:0007669"/>
    <property type="project" value="InterPro"/>
</dbReference>
<dbReference type="PANTHER" id="PTHR11673">
    <property type="entry name" value="TRANSLATION INITIATION FACTOR 5A FAMILY MEMBER"/>
    <property type="match status" value="1"/>
</dbReference>
<dbReference type="GO" id="GO:0043022">
    <property type="term" value="F:ribosome binding"/>
    <property type="evidence" value="ECO:0007669"/>
    <property type="project" value="InterPro"/>
</dbReference>
<proteinExistence type="predicted"/>
<dbReference type="AlphaFoldDB" id="A0A0D1YZA4"/>
<dbReference type="EMBL" id="KN847492">
    <property type="protein sequence ID" value="KIW20621.1"/>
    <property type="molecule type" value="Genomic_DNA"/>
</dbReference>
<dbReference type="RefSeq" id="XP_016240837.1">
    <property type="nucleotide sequence ID" value="XM_016375561.1"/>
</dbReference>
<dbReference type="InterPro" id="IPR008991">
    <property type="entry name" value="Translation_prot_SH3-like_sf"/>
</dbReference>
<gene>
    <name evidence="3" type="ORF">PV08_01196</name>
</gene>
<evidence type="ECO:0000256" key="1">
    <source>
        <dbReference type="SAM" id="MobiDB-lite"/>
    </source>
</evidence>